<protein>
    <recommendedName>
        <fullName evidence="6">TonB-dependent receptor</fullName>
    </recommendedName>
</protein>
<dbReference type="EMBL" id="DSVI01000019">
    <property type="protein sequence ID" value="HGT48834.1"/>
    <property type="molecule type" value="Genomic_DNA"/>
</dbReference>
<comment type="subcellular location">
    <subcellularLocation>
        <location evidence="1">Cell outer membrane</location>
    </subcellularLocation>
</comment>
<dbReference type="AlphaFoldDB" id="A0A832G7R9"/>
<dbReference type="Gene3D" id="2.40.170.20">
    <property type="entry name" value="TonB-dependent receptor, beta-barrel domain"/>
    <property type="match status" value="1"/>
</dbReference>
<evidence type="ECO:0008006" key="6">
    <source>
        <dbReference type="Google" id="ProtNLM"/>
    </source>
</evidence>
<evidence type="ECO:0000256" key="2">
    <source>
        <dbReference type="ARBA" id="ARBA00023136"/>
    </source>
</evidence>
<accession>A0A832G7R9</accession>
<evidence type="ECO:0000256" key="3">
    <source>
        <dbReference type="ARBA" id="ARBA00023237"/>
    </source>
</evidence>
<organism evidence="5">
    <name type="scientific">Ignavibacterium album</name>
    <dbReference type="NCBI Taxonomy" id="591197"/>
    <lineage>
        <taxon>Bacteria</taxon>
        <taxon>Pseudomonadati</taxon>
        <taxon>Ignavibacteriota</taxon>
        <taxon>Ignavibacteria</taxon>
        <taxon>Ignavibacteriales</taxon>
        <taxon>Ignavibacteriaceae</taxon>
        <taxon>Ignavibacterium</taxon>
    </lineage>
</organism>
<dbReference type="GO" id="GO:0009279">
    <property type="term" value="C:cell outer membrane"/>
    <property type="evidence" value="ECO:0007669"/>
    <property type="project" value="UniProtKB-SubCell"/>
</dbReference>
<comment type="caution">
    <text evidence="5">The sequence shown here is derived from an EMBL/GenBank/DDBJ whole genome shotgun (WGS) entry which is preliminary data.</text>
</comment>
<evidence type="ECO:0000256" key="1">
    <source>
        <dbReference type="ARBA" id="ARBA00004442"/>
    </source>
</evidence>
<keyword evidence="3" id="KW-0998">Cell outer membrane</keyword>
<evidence type="ECO:0000313" key="5">
    <source>
        <dbReference type="EMBL" id="HGT48834.1"/>
    </source>
</evidence>
<proteinExistence type="predicted"/>
<sequence>MKKILFISLFIASSVFVYSQDEKTKVPGVELPDFVITGKDVIAVKKSDKIKPEFVTTISENFLKPSYSPEELEISEFSLPIQKDLSFLDSTYFHNGYIAAGLGRYSFPYVDALYGKPIDNGILRLKFSGFNNREYVDNSDRYGLKAGADLLYWTNIDSRFLPGTQFHLSGEYGTDGYKFFMSDNPTEKRSLNSGRLNLNIKNEFNPNFLFDINIDDQITSIQQEPFNENNLNLKAQSLFRISFLNIGAVADYRNHSIKNYPDVKTGKDIFIFRPTAGFQFTKVAKGSFGVTISNSGGDKFFNPYASVAVKLSDALTLFGEYNSMPEFYGPSYYLKQNLYLDVDSLSSIYFEKGLQYSVSVKYEFSRYYQIDGGLRFFSAKDYPYFVNSYQKGKFALAKTDVTNISPYVNFLFYLGPYGELYSSAELNMLQNDNEDFIPYSPKLKLNAVYSYRFNENFIGSLRADYLSGRYADIENKIKLDDYLNFGVDLNYTFNEQFDFFASFRNLFNQKNYLWYNYQEVPLNFLFGVKYKL</sequence>
<dbReference type="SUPFAM" id="SSF56935">
    <property type="entry name" value="Porins"/>
    <property type="match status" value="1"/>
</dbReference>
<name>A0A832G7R9_9BACT</name>
<feature type="chain" id="PRO_5032998699" description="TonB-dependent receptor" evidence="4">
    <location>
        <begin position="20"/>
        <end position="532"/>
    </location>
</feature>
<feature type="signal peptide" evidence="4">
    <location>
        <begin position="1"/>
        <end position="19"/>
    </location>
</feature>
<keyword evidence="4" id="KW-0732">Signal</keyword>
<gene>
    <name evidence="5" type="ORF">ENS56_12420</name>
</gene>
<dbReference type="InterPro" id="IPR036942">
    <property type="entry name" value="Beta-barrel_TonB_sf"/>
</dbReference>
<reference evidence="5" key="1">
    <citation type="journal article" date="2020" name="mSystems">
        <title>Genome- and Community-Level Interaction Insights into Carbon Utilization and Element Cycling Functions of Hydrothermarchaeota in Hydrothermal Sediment.</title>
        <authorList>
            <person name="Zhou Z."/>
            <person name="Liu Y."/>
            <person name="Xu W."/>
            <person name="Pan J."/>
            <person name="Luo Z.H."/>
            <person name="Li M."/>
        </authorList>
    </citation>
    <scope>NUCLEOTIDE SEQUENCE [LARGE SCALE GENOMIC DNA]</scope>
    <source>
        <strain evidence="5">SpSt-500</strain>
    </source>
</reference>
<keyword evidence="2" id="KW-0472">Membrane</keyword>
<evidence type="ECO:0000256" key="4">
    <source>
        <dbReference type="SAM" id="SignalP"/>
    </source>
</evidence>